<dbReference type="PANTHER" id="PTHR14094:SF9">
    <property type="entry name" value="SIGNAL RECOGNITION PARTICLE SUBUNIT SRP72"/>
    <property type="match status" value="1"/>
</dbReference>
<feature type="compositionally biased region" description="Polar residues" evidence="10">
    <location>
        <begin position="550"/>
        <end position="560"/>
    </location>
</feature>
<organism evidence="12 13">
    <name type="scientific">Viridothelium virens</name>
    <name type="common">Speckled blister lichen</name>
    <name type="synonym">Trypethelium virens</name>
    <dbReference type="NCBI Taxonomy" id="1048519"/>
    <lineage>
        <taxon>Eukaryota</taxon>
        <taxon>Fungi</taxon>
        <taxon>Dikarya</taxon>
        <taxon>Ascomycota</taxon>
        <taxon>Pezizomycotina</taxon>
        <taxon>Dothideomycetes</taxon>
        <taxon>Dothideomycetes incertae sedis</taxon>
        <taxon>Trypetheliales</taxon>
        <taxon>Trypetheliaceae</taxon>
        <taxon>Viridothelium</taxon>
    </lineage>
</organism>
<comment type="similarity">
    <text evidence="3 9">Belongs to the SRP72 family.</text>
</comment>
<feature type="compositionally biased region" description="Basic and acidic residues" evidence="10">
    <location>
        <begin position="631"/>
        <end position="641"/>
    </location>
</feature>
<reference evidence="12" key="1">
    <citation type="journal article" date="2020" name="Stud. Mycol.">
        <title>101 Dothideomycetes genomes: a test case for predicting lifestyles and emergence of pathogens.</title>
        <authorList>
            <person name="Haridas S."/>
            <person name="Albert R."/>
            <person name="Binder M."/>
            <person name="Bloem J."/>
            <person name="Labutti K."/>
            <person name="Salamov A."/>
            <person name="Andreopoulos B."/>
            <person name="Baker S."/>
            <person name="Barry K."/>
            <person name="Bills G."/>
            <person name="Bluhm B."/>
            <person name="Cannon C."/>
            <person name="Castanera R."/>
            <person name="Culley D."/>
            <person name="Daum C."/>
            <person name="Ezra D."/>
            <person name="Gonzalez J."/>
            <person name="Henrissat B."/>
            <person name="Kuo A."/>
            <person name="Liang C."/>
            <person name="Lipzen A."/>
            <person name="Lutzoni F."/>
            <person name="Magnuson J."/>
            <person name="Mondo S."/>
            <person name="Nolan M."/>
            <person name="Ohm R."/>
            <person name="Pangilinan J."/>
            <person name="Park H.-J."/>
            <person name="Ramirez L."/>
            <person name="Alfaro M."/>
            <person name="Sun H."/>
            <person name="Tritt A."/>
            <person name="Yoshinaga Y."/>
            <person name="Zwiers L.-H."/>
            <person name="Turgeon B."/>
            <person name="Goodwin S."/>
            <person name="Spatafora J."/>
            <person name="Crous P."/>
            <person name="Grigoriev I."/>
        </authorList>
    </citation>
    <scope>NUCLEOTIDE SEQUENCE</scope>
    <source>
        <strain evidence="12">Tuck. ex Michener</strain>
    </source>
</reference>
<keyword evidence="8 9" id="KW-0687">Ribonucleoprotein</keyword>
<dbReference type="SUPFAM" id="SSF48452">
    <property type="entry name" value="TPR-like"/>
    <property type="match status" value="1"/>
</dbReference>
<comment type="subcellular location">
    <subcellularLocation>
        <location evidence="2 9">Cytoplasm</location>
    </subcellularLocation>
    <subcellularLocation>
        <location evidence="1">Endoplasmic reticulum</location>
    </subcellularLocation>
</comment>
<evidence type="ECO:0000256" key="1">
    <source>
        <dbReference type="ARBA" id="ARBA00004240"/>
    </source>
</evidence>
<feature type="compositionally biased region" description="Basic residues" evidence="10">
    <location>
        <begin position="655"/>
        <end position="666"/>
    </location>
</feature>
<feature type="domain" description="Signal recognition particle SRP72 subunit RNA-binding" evidence="11">
    <location>
        <begin position="562"/>
        <end position="610"/>
    </location>
</feature>
<dbReference type="InterPro" id="IPR031545">
    <property type="entry name" value="SRP72_TPR-like"/>
</dbReference>
<evidence type="ECO:0000313" key="12">
    <source>
        <dbReference type="EMBL" id="KAF2235816.1"/>
    </source>
</evidence>
<evidence type="ECO:0000256" key="6">
    <source>
        <dbReference type="ARBA" id="ARBA00022824"/>
    </source>
</evidence>
<evidence type="ECO:0000256" key="2">
    <source>
        <dbReference type="ARBA" id="ARBA00004496"/>
    </source>
</evidence>
<feature type="compositionally biased region" description="Basic and acidic residues" evidence="10">
    <location>
        <begin position="565"/>
        <end position="607"/>
    </location>
</feature>
<dbReference type="EMBL" id="ML991789">
    <property type="protein sequence ID" value="KAF2235816.1"/>
    <property type="molecule type" value="Genomic_DNA"/>
</dbReference>
<keyword evidence="7 9" id="KW-0733">Signal recognition particle</keyword>
<keyword evidence="5 9" id="KW-0963">Cytoplasm</keyword>
<evidence type="ECO:0000256" key="4">
    <source>
        <dbReference type="ARBA" id="ARBA00018350"/>
    </source>
</evidence>
<evidence type="ECO:0000259" key="11">
    <source>
        <dbReference type="Pfam" id="PF08492"/>
    </source>
</evidence>
<evidence type="ECO:0000256" key="7">
    <source>
        <dbReference type="ARBA" id="ARBA00023135"/>
    </source>
</evidence>
<evidence type="ECO:0000256" key="8">
    <source>
        <dbReference type="ARBA" id="ARBA00023274"/>
    </source>
</evidence>
<dbReference type="Proteomes" id="UP000800092">
    <property type="component" value="Unassembled WGS sequence"/>
</dbReference>
<name>A0A6A6HCH0_VIRVR</name>
<keyword evidence="13" id="KW-1185">Reference proteome</keyword>
<feature type="region of interest" description="Disordered" evidence="10">
    <location>
        <begin position="549"/>
        <end position="666"/>
    </location>
</feature>
<comment type="function">
    <text evidence="9">Component of the signal recognition particle (SRP) complex, a ribonucleoprotein complex that mediates the cotranslational targeting of secretory and membrane proteins to the endoplasmic reticulum (ER).</text>
</comment>
<dbReference type="FunFam" id="1.25.40.10:FF:000512">
    <property type="entry name" value="Signal recognition particle subunit SRP72"/>
    <property type="match status" value="1"/>
</dbReference>
<evidence type="ECO:0000256" key="9">
    <source>
        <dbReference type="PIRNR" id="PIRNR038922"/>
    </source>
</evidence>
<protein>
    <recommendedName>
        <fullName evidence="4 9">Signal recognition particle subunit SRP72</fullName>
    </recommendedName>
</protein>
<dbReference type="PANTHER" id="PTHR14094">
    <property type="entry name" value="SIGNAL RECOGNITION PARTICLE 72"/>
    <property type="match status" value="1"/>
</dbReference>
<keyword evidence="6" id="KW-0256">Endoplasmic reticulum</keyword>
<dbReference type="GO" id="GO:0005783">
    <property type="term" value="C:endoplasmic reticulum"/>
    <property type="evidence" value="ECO:0007669"/>
    <property type="project" value="UniProtKB-SubCell"/>
</dbReference>
<dbReference type="GO" id="GO:0005786">
    <property type="term" value="C:signal recognition particle, endoplasmic reticulum targeting"/>
    <property type="evidence" value="ECO:0007669"/>
    <property type="project" value="UniProtKB-UniRule"/>
</dbReference>
<gene>
    <name evidence="12" type="ORF">EV356DRAFT_483249</name>
</gene>
<dbReference type="Pfam" id="PF17004">
    <property type="entry name" value="SRP_TPR_like"/>
    <property type="match status" value="1"/>
</dbReference>
<evidence type="ECO:0000256" key="5">
    <source>
        <dbReference type="ARBA" id="ARBA00022490"/>
    </source>
</evidence>
<proteinExistence type="inferred from homology"/>
<dbReference type="GO" id="GO:0006614">
    <property type="term" value="P:SRP-dependent cotranslational protein targeting to membrane"/>
    <property type="evidence" value="ECO:0007669"/>
    <property type="project" value="UniProtKB-UniRule"/>
</dbReference>
<dbReference type="Pfam" id="PF08492">
    <property type="entry name" value="SRP72"/>
    <property type="match status" value="1"/>
</dbReference>
<dbReference type="GO" id="GO:0043022">
    <property type="term" value="F:ribosome binding"/>
    <property type="evidence" value="ECO:0007669"/>
    <property type="project" value="TreeGrafter"/>
</dbReference>
<accession>A0A6A6HCH0</accession>
<evidence type="ECO:0000256" key="10">
    <source>
        <dbReference type="SAM" id="MobiDB-lite"/>
    </source>
</evidence>
<dbReference type="PIRSF" id="PIRSF038922">
    <property type="entry name" value="SRP72"/>
    <property type="match status" value="1"/>
</dbReference>
<dbReference type="GO" id="GO:0008312">
    <property type="term" value="F:7S RNA binding"/>
    <property type="evidence" value="ECO:0007669"/>
    <property type="project" value="InterPro"/>
</dbReference>
<evidence type="ECO:0000313" key="13">
    <source>
        <dbReference type="Proteomes" id="UP000800092"/>
    </source>
</evidence>
<dbReference type="AlphaFoldDB" id="A0A6A6HCH0"/>
<dbReference type="InterPro" id="IPR011990">
    <property type="entry name" value="TPR-like_helical_dom_sf"/>
</dbReference>
<dbReference type="OrthoDB" id="5421607at2759"/>
<evidence type="ECO:0000256" key="3">
    <source>
        <dbReference type="ARBA" id="ARBA00007676"/>
    </source>
</evidence>
<dbReference type="InterPro" id="IPR013699">
    <property type="entry name" value="Signal_recog_part_SRP72_RNA-bd"/>
</dbReference>
<sequence length="666" mass="73204">MTATDLSSLLRRTSIDDHEQVLSAANSVLKKSSTDIDALHAKVVALLHLDRFEDALRALEISGQELQDRARLEHAYALYKAGKLTDAHRVIGEDPGTRGLQHVQAQTFYRAEEFESAKQVYTDLASNVSTTAGEENDLRINSRAVDAQLAWSQRHVSVARKKSWKEDLEAFETTYNAACGCIARGELSQAEILLKRAKDLCNASEDLLEEEKQAEILPIAVQQIYVLYLLGKTDEIEHIQTALNSSDIADPSIQHIFQLNNIVMQANVANPYLTQRLFQESEQHLISEKPFEFQSSLLRENAHVVDLLSLKHDGVSRSTSKAITTQAAPTVSSSINSLSVLNAAAQAKSEIGRAGIKRLLPVLQERPNDVGLLLTIVQLYVSTNNLESAISLLEPFFKRFEESETASLQDVRFTPGLVGILVTLYSLQGRKSHVRTELTKATSYWRRRSKHEPLSSLPKSLLCATGVTLLENGTGEDLSTAIEIFGELHTQDPSDRSIVAGLVAASAAAQEESQRNQISDDILSNLTPIPQLTATVDVDALEFKGIPRPETSSVTANASTLKKRKIEEPRPHEEKKLRKSKVPKDYDPAHPPKLDPERWLPMKERSYWKPKKKRGKGGGAAQGATQGGLAVEEKDKGRTQDAKPAVGSGGGGGGAKKKKKGKGTKW</sequence>
<dbReference type="Gene3D" id="1.25.40.10">
    <property type="entry name" value="Tetratricopeptide repeat domain"/>
    <property type="match status" value="1"/>
</dbReference>
<dbReference type="InterPro" id="IPR026270">
    <property type="entry name" value="SRP72"/>
</dbReference>